<accession>A0A0R1H299</accession>
<dbReference type="EMBL" id="AZCZ01000010">
    <property type="protein sequence ID" value="KRK37538.1"/>
    <property type="molecule type" value="Genomic_DNA"/>
</dbReference>
<evidence type="ECO:0000313" key="1">
    <source>
        <dbReference type="EMBL" id="KRK37538.1"/>
    </source>
</evidence>
<dbReference type="AlphaFoldDB" id="A0A0R1H299"/>
<organism evidence="1 2">
    <name type="scientific">Levilactobacillus parabrevis ATCC 53295</name>
    <dbReference type="NCBI Taxonomy" id="1267003"/>
    <lineage>
        <taxon>Bacteria</taxon>
        <taxon>Bacillati</taxon>
        <taxon>Bacillota</taxon>
        <taxon>Bacilli</taxon>
        <taxon>Lactobacillales</taxon>
        <taxon>Lactobacillaceae</taxon>
        <taxon>Levilactobacillus</taxon>
    </lineage>
</organism>
<dbReference type="GeneID" id="97415199"/>
<dbReference type="eggNOG" id="ENOG503040B">
    <property type="taxonomic scope" value="Bacteria"/>
</dbReference>
<sequence length="59" mass="6769">MLTEELLNERKKFQMVTWRAQKHGAQVIERDMMQQFTATIAQQEAIVAAANRREPAPVG</sequence>
<dbReference type="PATRIC" id="fig|1267003.4.peg.176"/>
<comment type="caution">
    <text evidence="1">The sequence shown here is derived from an EMBL/GenBank/DDBJ whole genome shotgun (WGS) entry which is preliminary data.</text>
</comment>
<dbReference type="OrthoDB" id="2314268at2"/>
<proteinExistence type="predicted"/>
<dbReference type="Proteomes" id="UP000051176">
    <property type="component" value="Unassembled WGS sequence"/>
</dbReference>
<name>A0A0R1H299_9LACO</name>
<keyword evidence="2" id="KW-1185">Reference proteome</keyword>
<gene>
    <name evidence="1" type="ORF">FD07_GL000176</name>
</gene>
<evidence type="ECO:0000313" key="2">
    <source>
        <dbReference type="Proteomes" id="UP000051176"/>
    </source>
</evidence>
<reference evidence="1 2" key="1">
    <citation type="journal article" date="2015" name="Genome Announc.">
        <title>Expanding the biotechnology potential of lactobacilli through comparative genomics of 213 strains and associated genera.</title>
        <authorList>
            <person name="Sun Z."/>
            <person name="Harris H.M."/>
            <person name="McCann A."/>
            <person name="Guo C."/>
            <person name="Argimon S."/>
            <person name="Zhang W."/>
            <person name="Yang X."/>
            <person name="Jeffery I.B."/>
            <person name="Cooney J.C."/>
            <person name="Kagawa T.F."/>
            <person name="Liu W."/>
            <person name="Song Y."/>
            <person name="Salvetti E."/>
            <person name="Wrobel A."/>
            <person name="Rasinkangas P."/>
            <person name="Parkhill J."/>
            <person name="Rea M.C."/>
            <person name="O'Sullivan O."/>
            <person name="Ritari J."/>
            <person name="Douillard F.P."/>
            <person name="Paul Ross R."/>
            <person name="Yang R."/>
            <person name="Briner A.E."/>
            <person name="Felis G.E."/>
            <person name="de Vos W.M."/>
            <person name="Barrangou R."/>
            <person name="Klaenhammer T.R."/>
            <person name="Caufield P.W."/>
            <person name="Cui Y."/>
            <person name="Zhang H."/>
            <person name="O'Toole P.W."/>
        </authorList>
    </citation>
    <scope>NUCLEOTIDE SEQUENCE [LARGE SCALE GENOMIC DNA]</scope>
    <source>
        <strain evidence="1 2">ATCC 53295</strain>
    </source>
</reference>
<dbReference type="RefSeq" id="WP_020088274.1">
    <property type="nucleotide sequence ID" value="NZ_AZCZ01000010.1"/>
</dbReference>
<protein>
    <submittedName>
        <fullName evidence="1">Uncharacterized protein</fullName>
    </submittedName>
</protein>